<dbReference type="InterPro" id="IPR051474">
    <property type="entry name" value="Anti-sigma-K/W_factor"/>
</dbReference>
<evidence type="ECO:0000256" key="7">
    <source>
        <dbReference type="ARBA" id="ARBA00024353"/>
    </source>
</evidence>
<evidence type="ECO:0000256" key="5">
    <source>
        <dbReference type="ARBA" id="ARBA00022989"/>
    </source>
</evidence>
<evidence type="ECO:0000259" key="13">
    <source>
        <dbReference type="Pfam" id="PF10099"/>
    </source>
</evidence>
<gene>
    <name evidence="15" type="ORF">MUO15_12015</name>
</gene>
<feature type="domain" description="Putative zinc-finger" evidence="14">
    <location>
        <begin position="9"/>
        <end position="35"/>
    </location>
</feature>
<dbReference type="PANTHER" id="PTHR37461">
    <property type="entry name" value="ANTI-SIGMA-K FACTOR RSKA"/>
    <property type="match status" value="1"/>
</dbReference>
<accession>A0ABY4H746</accession>
<comment type="similarity">
    <text evidence="7">Belongs to the zinc-associated anti-sigma factor (ZAS) superfamily. Anti-sigma-W factor family.</text>
</comment>
<evidence type="ECO:0000256" key="10">
    <source>
        <dbReference type="ARBA" id="ARBA00030803"/>
    </source>
</evidence>
<evidence type="ECO:0000313" key="15">
    <source>
        <dbReference type="EMBL" id="UOR10414.1"/>
    </source>
</evidence>
<protein>
    <recommendedName>
        <fullName evidence="8">Anti-sigma-W factor RsiW</fullName>
    </recommendedName>
    <alternativeName>
        <fullName evidence="10">Regulator of SigK</fullName>
    </alternativeName>
    <alternativeName>
        <fullName evidence="9">Sigma-K anti-sigma factor RskA</fullName>
    </alternativeName>
</protein>
<evidence type="ECO:0000256" key="4">
    <source>
        <dbReference type="ARBA" id="ARBA00022692"/>
    </source>
</evidence>
<keyword evidence="3" id="KW-1003">Cell membrane</keyword>
<evidence type="ECO:0000256" key="12">
    <source>
        <dbReference type="SAM" id="Phobius"/>
    </source>
</evidence>
<dbReference type="InterPro" id="IPR041916">
    <property type="entry name" value="Anti_sigma_zinc_sf"/>
</dbReference>
<dbReference type="EMBL" id="CP095075">
    <property type="protein sequence ID" value="UOR10414.1"/>
    <property type="molecule type" value="Genomic_DNA"/>
</dbReference>
<feature type="transmembrane region" description="Helical" evidence="12">
    <location>
        <begin position="117"/>
        <end position="138"/>
    </location>
</feature>
<evidence type="ECO:0000256" key="8">
    <source>
        <dbReference type="ARBA" id="ARBA00024438"/>
    </source>
</evidence>
<dbReference type="PANTHER" id="PTHR37461:SF1">
    <property type="entry name" value="ANTI-SIGMA-K FACTOR RSKA"/>
    <property type="match status" value="1"/>
</dbReference>
<keyword evidence="5 12" id="KW-1133">Transmembrane helix</keyword>
<feature type="domain" description="Anti-sigma K factor RskA C-terminal" evidence="13">
    <location>
        <begin position="121"/>
        <end position="263"/>
    </location>
</feature>
<evidence type="ECO:0000313" key="16">
    <source>
        <dbReference type="Proteomes" id="UP000830326"/>
    </source>
</evidence>
<dbReference type="Pfam" id="PF13490">
    <property type="entry name" value="zf-HC2"/>
    <property type="match status" value="1"/>
</dbReference>
<evidence type="ECO:0000256" key="9">
    <source>
        <dbReference type="ARBA" id="ARBA00029829"/>
    </source>
</evidence>
<dbReference type="RefSeq" id="WP_245029519.1">
    <property type="nucleotide sequence ID" value="NZ_CP095075.1"/>
</dbReference>
<dbReference type="InterPro" id="IPR027383">
    <property type="entry name" value="Znf_put"/>
</dbReference>
<keyword evidence="4 12" id="KW-0812">Transmembrane</keyword>
<keyword evidence="6 12" id="KW-0472">Membrane</keyword>
<dbReference type="InterPro" id="IPR018764">
    <property type="entry name" value="RskA_C"/>
</dbReference>
<evidence type="ECO:0000256" key="2">
    <source>
        <dbReference type="ARBA" id="ARBA00004236"/>
    </source>
</evidence>
<evidence type="ECO:0000256" key="3">
    <source>
        <dbReference type="ARBA" id="ARBA00022475"/>
    </source>
</evidence>
<keyword evidence="16" id="KW-1185">Reference proteome</keyword>
<feature type="compositionally biased region" description="Basic and acidic residues" evidence="11">
    <location>
        <begin position="78"/>
        <end position="105"/>
    </location>
</feature>
<evidence type="ECO:0000256" key="1">
    <source>
        <dbReference type="ARBA" id="ARBA00004167"/>
    </source>
</evidence>
<sequence>MRNECEKVIDYFNNQLTDVEEKEFEKHLETCGDCQEELAELRALTEDLAFASEPVNPPEGMKGRVLDAVFAEEKLNETVDKGSEQAEHREDSSVVAFEPRKDRSEQGLQPRKTKKPWILRGLAAALILSLAGNLYAVMNEDETASEGPVEEPETPIQSTDQVTTKVQLQGTTDAQATASMIQQEQGGLLTLQAESLEQLEGEEVYQVWLIEGETPHRAGTFVANENGAGAVAYAMDQLPEGTDWNAVAISKEPDATSQAPRGEVILQAEL</sequence>
<comment type="subcellular location">
    <subcellularLocation>
        <location evidence="2">Cell membrane</location>
    </subcellularLocation>
    <subcellularLocation>
        <location evidence="1">Membrane</location>
        <topology evidence="1">Single-pass membrane protein</topology>
    </subcellularLocation>
</comment>
<dbReference type="Proteomes" id="UP000830326">
    <property type="component" value="Chromosome"/>
</dbReference>
<dbReference type="Pfam" id="PF10099">
    <property type="entry name" value="RskA_C"/>
    <property type="match status" value="1"/>
</dbReference>
<evidence type="ECO:0000256" key="11">
    <source>
        <dbReference type="SAM" id="MobiDB-lite"/>
    </source>
</evidence>
<proteinExistence type="inferred from homology"/>
<dbReference type="Gene3D" id="1.10.10.1320">
    <property type="entry name" value="Anti-sigma factor, zinc-finger domain"/>
    <property type="match status" value="1"/>
</dbReference>
<organism evidence="15 16">
    <name type="scientific">Halobacillus amylolyticus</name>
    <dbReference type="NCBI Taxonomy" id="2932259"/>
    <lineage>
        <taxon>Bacteria</taxon>
        <taxon>Bacillati</taxon>
        <taxon>Bacillota</taxon>
        <taxon>Bacilli</taxon>
        <taxon>Bacillales</taxon>
        <taxon>Bacillaceae</taxon>
        <taxon>Halobacillus</taxon>
    </lineage>
</organism>
<evidence type="ECO:0000259" key="14">
    <source>
        <dbReference type="Pfam" id="PF13490"/>
    </source>
</evidence>
<feature type="region of interest" description="Disordered" evidence="11">
    <location>
        <begin position="78"/>
        <end position="109"/>
    </location>
</feature>
<reference evidence="15" key="1">
    <citation type="submission" date="2022-04" db="EMBL/GenBank/DDBJ databases">
        <title>Halobacillus sp. isolated from saltern.</title>
        <authorList>
            <person name="Won M."/>
            <person name="Lee C.-M."/>
            <person name="Woen H.-Y."/>
            <person name="Kwon S.-W."/>
        </authorList>
    </citation>
    <scope>NUCLEOTIDE SEQUENCE</scope>
    <source>
        <strain evidence="15">SSHM10-5</strain>
    </source>
</reference>
<evidence type="ECO:0000256" key="6">
    <source>
        <dbReference type="ARBA" id="ARBA00023136"/>
    </source>
</evidence>
<name>A0ABY4H746_9BACI</name>